<evidence type="ECO:0000313" key="18">
    <source>
        <dbReference type="EMBL" id="SDC40261.1"/>
    </source>
</evidence>
<evidence type="ECO:0000259" key="17">
    <source>
        <dbReference type="PROSITE" id="PS50142"/>
    </source>
</evidence>
<evidence type="ECO:0000256" key="12">
    <source>
        <dbReference type="ARBA" id="ARBA00022801"/>
    </source>
</evidence>
<evidence type="ECO:0000256" key="15">
    <source>
        <dbReference type="HAMAP-Rule" id="MF_00104"/>
    </source>
</evidence>
<dbReference type="SUPFAM" id="SSF69065">
    <property type="entry name" value="RNase III domain-like"/>
    <property type="match status" value="1"/>
</dbReference>
<feature type="domain" description="RNase III" evidence="17">
    <location>
        <begin position="56"/>
        <end position="184"/>
    </location>
</feature>
<dbReference type="SMART" id="SM00535">
    <property type="entry name" value="RIBOc"/>
    <property type="match status" value="1"/>
</dbReference>
<keyword evidence="7 15" id="KW-0507">mRNA processing</keyword>
<dbReference type="FunFam" id="3.30.160.20:FF:000003">
    <property type="entry name" value="Ribonuclease 3"/>
    <property type="match status" value="1"/>
</dbReference>
<keyword evidence="9 15" id="KW-0540">Nuclease</keyword>
<comment type="function">
    <text evidence="15">Digests double-stranded RNA. Involved in the processing of primary rRNA transcript to yield the immediate precursors to the large and small rRNAs (23S and 16S). Processes some mRNAs, and tRNAs when they are encoded in the rRNA operon. Processes pre-crRNA and tracrRNA of type II CRISPR loci if present in the organism.</text>
</comment>
<evidence type="ECO:0000256" key="13">
    <source>
        <dbReference type="ARBA" id="ARBA00022842"/>
    </source>
</evidence>
<dbReference type="InterPro" id="IPR036389">
    <property type="entry name" value="RNase_III_sf"/>
</dbReference>
<evidence type="ECO:0000259" key="16">
    <source>
        <dbReference type="PROSITE" id="PS50137"/>
    </source>
</evidence>
<comment type="similarity">
    <text evidence="3">Belongs to the ribonuclease III family.</text>
</comment>
<reference evidence="19" key="1">
    <citation type="submission" date="2016-09" db="EMBL/GenBank/DDBJ databases">
        <authorList>
            <person name="Varghese N."/>
            <person name="Submissions S."/>
        </authorList>
    </citation>
    <scope>NUCLEOTIDE SEQUENCE [LARGE SCALE GENOMIC DNA]</scope>
    <source>
        <strain evidence="19">25nlg</strain>
    </source>
</reference>
<feature type="active site" evidence="15">
    <location>
        <position position="173"/>
    </location>
</feature>
<feature type="binding site" evidence="15">
    <location>
        <position position="170"/>
    </location>
    <ligand>
        <name>Mg(2+)</name>
        <dbReference type="ChEBI" id="CHEBI:18420"/>
    </ligand>
</feature>
<accession>A0A1G6LAN0</accession>
<keyword evidence="12 15" id="KW-0378">Hydrolase</keyword>
<dbReference type="InterPro" id="IPR000999">
    <property type="entry name" value="RNase_III_dom"/>
</dbReference>
<dbReference type="HAMAP" id="MF_00104">
    <property type="entry name" value="RNase_III"/>
    <property type="match status" value="1"/>
</dbReference>
<dbReference type="EC" id="3.1.26.3" evidence="15"/>
<evidence type="ECO:0000256" key="14">
    <source>
        <dbReference type="ARBA" id="ARBA00022884"/>
    </source>
</evidence>
<dbReference type="SUPFAM" id="SSF54768">
    <property type="entry name" value="dsRNA-binding domain-like"/>
    <property type="match status" value="1"/>
</dbReference>
<evidence type="ECO:0000256" key="1">
    <source>
        <dbReference type="ARBA" id="ARBA00000109"/>
    </source>
</evidence>
<gene>
    <name evidence="15" type="primary">rnc</name>
    <name evidence="18" type="ORF">SAMN05421737_10862</name>
</gene>
<evidence type="ECO:0000256" key="9">
    <source>
        <dbReference type="ARBA" id="ARBA00022722"/>
    </source>
</evidence>
<dbReference type="FunFam" id="1.10.1520.10:FF:000001">
    <property type="entry name" value="Ribonuclease 3"/>
    <property type="match status" value="1"/>
</dbReference>
<dbReference type="GO" id="GO:0008033">
    <property type="term" value="P:tRNA processing"/>
    <property type="evidence" value="ECO:0007669"/>
    <property type="project" value="UniProtKB-KW"/>
</dbReference>
<evidence type="ECO:0000256" key="11">
    <source>
        <dbReference type="ARBA" id="ARBA00022759"/>
    </source>
</evidence>
<dbReference type="AlphaFoldDB" id="A0A1G6LAN0"/>
<keyword evidence="11 15" id="KW-0255">Endonuclease</keyword>
<feature type="domain" description="DRBM" evidence="16">
    <location>
        <begin position="210"/>
        <end position="279"/>
    </location>
</feature>
<evidence type="ECO:0000256" key="3">
    <source>
        <dbReference type="ARBA" id="ARBA00010183"/>
    </source>
</evidence>
<comment type="cofactor">
    <cofactor evidence="15">
        <name>Mg(2+)</name>
        <dbReference type="ChEBI" id="CHEBI:18420"/>
    </cofactor>
</comment>
<comment type="subcellular location">
    <subcellularLocation>
        <location evidence="2 15">Cytoplasm</location>
    </subcellularLocation>
</comment>
<dbReference type="GO" id="GO:0046872">
    <property type="term" value="F:metal ion binding"/>
    <property type="evidence" value="ECO:0007669"/>
    <property type="project" value="UniProtKB-KW"/>
</dbReference>
<dbReference type="GO" id="GO:0006364">
    <property type="term" value="P:rRNA processing"/>
    <property type="evidence" value="ECO:0007669"/>
    <property type="project" value="UniProtKB-UniRule"/>
</dbReference>
<organism evidence="18 19">
    <name type="scientific">Shouchella lonarensis</name>
    <dbReference type="NCBI Taxonomy" id="1464122"/>
    <lineage>
        <taxon>Bacteria</taxon>
        <taxon>Bacillati</taxon>
        <taxon>Bacillota</taxon>
        <taxon>Bacilli</taxon>
        <taxon>Bacillales</taxon>
        <taxon>Bacillaceae</taxon>
        <taxon>Shouchella</taxon>
    </lineage>
</organism>
<dbReference type="Proteomes" id="UP000242662">
    <property type="component" value="Unassembled WGS sequence"/>
</dbReference>
<keyword evidence="19" id="KW-1185">Reference proteome</keyword>
<dbReference type="GO" id="GO:0005737">
    <property type="term" value="C:cytoplasm"/>
    <property type="evidence" value="ECO:0007669"/>
    <property type="project" value="UniProtKB-SubCell"/>
</dbReference>
<dbReference type="NCBIfam" id="TIGR02191">
    <property type="entry name" value="RNaseIII"/>
    <property type="match status" value="1"/>
</dbReference>
<dbReference type="PROSITE" id="PS50137">
    <property type="entry name" value="DS_RBD"/>
    <property type="match status" value="1"/>
</dbReference>
<protein>
    <recommendedName>
        <fullName evidence="15">Ribonuclease 3</fullName>
        <ecNumber evidence="15">3.1.26.3</ecNumber>
    </recommendedName>
    <alternativeName>
        <fullName evidence="15">Ribonuclease III</fullName>
        <shortName evidence="15">RNase III</shortName>
    </alternativeName>
</protein>
<dbReference type="PROSITE" id="PS50142">
    <property type="entry name" value="RNASE_3_2"/>
    <property type="match status" value="1"/>
</dbReference>
<dbReference type="PROSITE" id="PS00517">
    <property type="entry name" value="RNASE_3_1"/>
    <property type="match status" value="1"/>
</dbReference>
<dbReference type="EMBL" id="FMYM01000008">
    <property type="protein sequence ID" value="SDC40261.1"/>
    <property type="molecule type" value="Genomic_DNA"/>
</dbReference>
<dbReference type="InterPro" id="IPR014720">
    <property type="entry name" value="dsRBD_dom"/>
</dbReference>
<evidence type="ECO:0000256" key="6">
    <source>
        <dbReference type="ARBA" id="ARBA00022552"/>
    </source>
</evidence>
<evidence type="ECO:0000256" key="5">
    <source>
        <dbReference type="ARBA" id="ARBA00022490"/>
    </source>
</evidence>
<dbReference type="CDD" id="cd10845">
    <property type="entry name" value="DSRM_RNAse_III_family"/>
    <property type="match status" value="1"/>
</dbReference>
<dbReference type="InterPro" id="IPR011907">
    <property type="entry name" value="RNase_III"/>
</dbReference>
<dbReference type="GO" id="GO:0019843">
    <property type="term" value="F:rRNA binding"/>
    <property type="evidence" value="ECO:0007669"/>
    <property type="project" value="UniProtKB-KW"/>
</dbReference>
<keyword evidence="8 15" id="KW-0819">tRNA processing</keyword>
<proteinExistence type="inferred from homology"/>
<sequence length="282" mass="32084">MFHKRKGFDTINREFVCCAQNNVGGDIMGQSEKFQRRAKTLNPRRIILDKQQKVLFTNLLDHLGLTFKQESVLIQAFTHSSYVNEHRISSYNNERLEFLGDAVLELAVSQYLYRTYPSMSEGDMTKLRASIVCEPSLAQFAEELQFGQLVLLGKGEEVTGGRTRPALLADVFEAFVGALYIDQGLEAVFSFLTQTMYPKIKEGAFHTKVDFKSQLQELIQQDNRGKLQYVIIHERGPAHDREFVSEVRLNEEAIGTGSGRSKKESEQFAAKEALAQLKKHLR</sequence>
<comment type="subunit">
    <text evidence="4 15">Homodimer.</text>
</comment>
<evidence type="ECO:0000256" key="4">
    <source>
        <dbReference type="ARBA" id="ARBA00011738"/>
    </source>
</evidence>
<keyword evidence="6 15" id="KW-0698">rRNA processing</keyword>
<feature type="binding site" evidence="15">
    <location>
        <position position="173"/>
    </location>
    <ligand>
        <name>Mg(2+)</name>
        <dbReference type="ChEBI" id="CHEBI:18420"/>
    </ligand>
</feature>
<evidence type="ECO:0000313" key="19">
    <source>
        <dbReference type="Proteomes" id="UP000242662"/>
    </source>
</evidence>
<dbReference type="SMART" id="SM00358">
    <property type="entry name" value="DSRM"/>
    <property type="match status" value="1"/>
</dbReference>
<dbReference type="Pfam" id="PF00035">
    <property type="entry name" value="dsrm"/>
    <property type="match status" value="1"/>
</dbReference>
<evidence type="ECO:0000256" key="10">
    <source>
        <dbReference type="ARBA" id="ARBA00022723"/>
    </source>
</evidence>
<dbReference type="PANTHER" id="PTHR11207">
    <property type="entry name" value="RIBONUCLEASE III"/>
    <property type="match status" value="1"/>
</dbReference>
<dbReference type="GO" id="GO:0003725">
    <property type="term" value="F:double-stranded RNA binding"/>
    <property type="evidence" value="ECO:0007669"/>
    <property type="project" value="TreeGrafter"/>
</dbReference>
<evidence type="ECO:0000256" key="8">
    <source>
        <dbReference type="ARBA" id="ARBA00022694"/>
    </source>
</evidence>
<comment type="catalytic activity">
    <reaction evidence="1 15">
        <text>Endonucleolytic cleavage to 5'-phosphomonoester.</text>
        <dbReference type="EC" id="3.1.26.3"/>
    </reaction>
</comment>
<keyword evidence="14 15" id="KW-0694">RNA-binding</keyword>
<dbReference type="GO" id="GO:0004525">
    <property type="term" value="F:ribonuclease III activity"/>
    <property type="evidence" value="ECO:0007669"/>
    <property type="project" value="UniProtKB-UniRule"/>
</dbReference>
<dbReference type="GO" id="GO:0006397">
    <property type="term" value="P:mRNA processing"/>
    <property type="evidence" value="ECO:0007669"/>
    <property type="project" value="UniProtKB-UniRule"/>
</dbReference>
<keyword evidence="15" id="KW-0699">rRNA-binding</keyword>
<dbReference type="Gene3D" id="3.30.160.20">
    <property type="match status" value="1"/>
</dbReference>
<dbReference type="GO" id="GO:0042802">
    <property type="term" value="F:identical protein binding"/>
    <property type="evidence" value="ECO:0007669"/>
    <property type="project" value="UniProtKB-ARBA"/>
</dbReference>
<keyword evidence="13 15" id="KW-0460">Magnesium</keyword>
<dbReference type="Gene3D" id="1.10.1520.10">
    <property type="entry name" value="Ribonuclease III domain"/>
    <property type="match status" value="1"/>
</dbReference>
<dbReference type="STRING" id="1464122.SAMN05421737_10862"/>
<dbReference type="GO" id="GO:0010468">
    <property type="term" value="P:regulation of gene expression"/>
    <property type="evidence" value="ECO:0007669"/>
    <property type="project" value="TreeGrafter"/>
</dbReference>
<dbReference type="CDD" id="cd00593">
    <property type="entry name" value="RIBOc"/>
    <property type="match status" value="1"/>
</dbReference>
<keyword evidence="5 15" id="KW-0963">Cytoplasm</keyword>
<evidence type="ECO:0000256" key="7">
    <source>
        <dbReference type="ARBA" id="ARBA00022664"/>
    </source>
</evidence>
<feature type="active site" evidence="15">
    <location>
        <position position="101"/>
    </location>
</feature>
<evidence type="ECO:0000256" key="2">
    <source>
        <dbReference type="ARBA" id="ARBA00004496"/>
    </source>
</evidence>
<keyword evidence="10 15" id="KW-0479">Metal-binding</keyword>
<feature type="binding site" evidence="15">
    <location>
        <position position="97"/>
    </location>
    <ligand>
        <name>Mg(2+)</name>
        <dbReference type="ChEBI" id="CHEBI:18420"/>
    </ligand>
</feature>
<dbReference type="Pfam" id="PF14622">
    <property type="entry name" value="Ribonucleas_3_3"/>
    <property type="match status" value="1"/>
</dbReference>
<name>A0A1G6LAN0_9BACI</name>
<dbReference type="PANTHER" id="PTHR11207:SF0">
    <property type="entry name" value="RIBONUCLEASE 3"/>
    <property type="match status" value="1"/>
</dbReference>